<evidence type="ECO:0000313" key="1">
    <source>
        <dbReference type="EMBL" id="WNY24301.1"/>
    </source>
</evidence>
<name>A0AA96VA77_9EURY</name>
<gene>
    <name evidence="1" type="ORF">MmiHf6_16320</name>
</gene>
<dbReference type="GeneID" id="85196243"/>
<proteinExistence type="predicted"/>
<protein>
    <submittedName>
        <fullName evidence="1">Uncharacterized protein</fullName>
    </submittedName>
</protein>
<dbReference type="Proteomes" id="UP001302978">
    <property type="component" value="Chromosome"/>
</dbReference>
<accession>A0AA96VA77</accession>
<dbReference type="RefSeq" id="WP_316557482.1">
    <property type="nucleotide sequence ID" value="NZ_CP131059.1"/>
</dbReference>
<dbReference type="KEGG" id="mehf:MmiHf6_16320"/>
<reference evidence="1 2" key="1">
    <citation type="submission" date="2023-07" db="EMBL/GenBank/DDBJ databases">
        <title>Closed genoem sequence of Methanomicrococcus sp. Hf6.</title>
        <authorList>
            <person name="Poehlein A."/>
            <person name="Protasov E."/>
            <person name="Platt K."/>
            <person name="Reeh H."/>
            <person name="Daniel R."/>
            <person name="Brune A."/>
        </authorList>
    </citation>
    <scope>NUCLEOTIDE SEQUENCE [LARGE SCALE GENOMIC DNA]</scope>
    <source>
        <strain evidence="1 2">Hf6</strain>
    </source>
</reference>
<dbReference type="AlphaFoldDB" id="A0AA96VA77"/>
<organism evidence="1 2">
    <name type="scientific">Methanimicrococcus hongohii</name>
    <dbReference type="NCBI Taxonomy" id="3028295"/>
    <lineage>
        <taxon>Archaea</taxon>
        <taxon>Methanobacteriati</taxon>
        <taxon>Methanobacteriota</taxon>
        <taxon>Stenosarchaea group</taxon>
        <taxon>Methanomicrobia</taxon>
        <taxon>Methanosarcinales</taxon>
        <taxon>Methanosarcinaceae</taxon>
        <taxon>Methanimicrococcus</taxon>
    </lineage>
</organism>
<dbReference type="EMBL" id="CP131059">
    <property type="protein sequence ID" value="WNY24301.1"/>
    <property type="molecule type" value="Genomic_DNA"/>
</dbReference>
<dbReference type="PROSITE" id="PS51257">
    <property type="entry name" value="PROKAR_LIPOPROTEIN"/>
    <property type="match status" value="1"/>
</dbReference>
<evidence type="ECO:0000313" key="2">
    <source>
        <dbReference type="Proteomes" id="UP001302978"/>
    </source>
</evidence>
<keyword evidence="2" id="KW-1185">Reference proteome</keyword>
<sequence length="147" mass="16639">MNFKVCFTLILLVLCGTVFAGCLYTDVFQEFEFRTTNLTAPGDRVVDELQPLWLANVPKGKVFLQHSTSDPDGPFISCLRPWYSPTDRVEFADAVVYASIKEVHPAVWDTVDGKAPDGYMTPTEWTDEDGRTHVKFDTDNRGHILYT</sequence>